<name>A0A8H5HME1_9AGAR</name>
<protein>
    <recommendedName>
        <fullName evidence="2">C2H2-type domain-containing protein</fullName>
    </recommendedName>
</protein>
<comment type="caution">
    <text evidence="3">The sequence shown here is derived from an EMBL/GenBank/DDBJ whole genome shotgun (WGS) entry which is preliminary data.</text>
</comment>
<dbReference type="AlphaFoldDB" id="A0A8H5HME1"/>
<dbReference type="PROSITE" id="PS00028">
    <property type="entry name" value="ZINC_FINGER_C2H2_1"/>
    <property type="match status" value="1"/>
</dbReference>
<dbReference type="OrthoDB" id="3199698at2759"/>
<accession>A0A8H5HME1</accession>
<dbReference type="EMBL" id="JAACJP010000003">
    <property type="protein sequence ID" value="KAF5385766.1"/>
    <property type="molecule type" value="Genomic_DNA"/>
</dbReference>
<feature type="compositionally biased region" description="Polar residues" evidence="1">
    <location>
        <begin position="52"/>
        <end position="62"/>
    </location>
</feature>
<evidence type="ECO:0000313" key="3">
    <source>
        <dbReference type="EMBL" id="KAF5385766.1"/>
    </source>
</evidence>
<evidence type="ECO:0000313" key="4">
    <source>
        <dbReference type="Proteomes" id="UP000565441"/>
    </source>
</evidence>
<sequence length="212" mass="24201">MEVFMYKLRCHDPQCPQTFKCLAGHTNHYRTVHLNYNRREQASPTPAPTPGFPSQASRSSSPLPFLRTYTKSPPLSRASKTLHSGLNGVVCDEFGNTLDPDTPAPPHTAPERTDWAPFTGEVQFKTADFLYRHVEMSASNIDYLLELWALSMAKNNDLGPFLSYQHMYSTIDNVQYGDAVWKCFLVKYDVIWALTMSPGRWRSMRSGTEIWM</sequence>
<proteinExistence type="predicted"/>
<dbReference type="Proteomes" id="UP000565441">
    <property type="component" value="Unassembled WGS sequence"/>
</dbReference>
<gene>
    <name evidence="3" type="ORF">D9615_002279</name>
</gene>
<feature type="region of interest" description="Disordered" evidence="1">
    <location>
        <begin position="40"/>
        <end position="63"/>
    </location>
</feature>
<organism evidence="3 4">
    <name type="scientific">Tricholomella constricta</name>
    <dbReference type="NCBI Taxonomy" id="117010"/>
    <lineage>
        <taxon>Eukaryota</taxon>
        <taxon>Fungi</taxon>
        <taxon>Dikarya</taxon>
        <taxon>Basidiomycota</taxon>
        <taxon>Agaricomycotina</taxon>
        <taxon>Agaricomycetes</taxon>
        <taxon>Agaricomycetidae</taxon>
        <taxon>Agaricales</taxon>
        <taxon>Tricholomatineae</taxon>
        <taxon>Lyophyllaceae</taxon>
        <taxon>Tricholomella</taxon>
    </lineage>
</organism>
<reference evidence="3 4" key="1">
    <citation type="journal article" date="2020" name="ISME J.">
        <title>Uncovering the hidden diversity of litter-decomposition mechanisms in mushroom-forming fungi.</title>
        <authorList>
            <person name="Floudas D."/>
            <person name="Bentzer J."/>
            <person name="Ahren D."/>
            <person name="Johansson T."/>
            <person name="Persson P."/>
            <person name="Tunlid A."/>
        </authorList>
    </citation>
    <scope>NUCLEOTIDE SEQUENCE [LARGE SCALE GENOMIC DNA]</scope>
    <source>
        <strain evidence="3 4">CBS 661.87</strain>
    </source>
</reference>
<evidence type="ECO:0000259" key="2">
    <source>
        <dbReference type="PROSITE" id="PS00028"/>
    </source>
</evidence>
<feature type="domain" description="C2H2-type" evidence="2">
    <location>
        <begin position="10"/>
        <end position="33"/>
    </location>
</feature>
<evidence type="ECO:0000256" key="1">
    <source>
        <dbReference type="SAM" id="MobiDB-lite"/>
    </source>
</evidence>
<dbReference type="InterPro" id="IPR013087">
    <property type="entry name" value="Znf_C2H2_type"/>
</dbReference>
<keyword evidence="4" id="KW-1185">Reference proteome</keyword>